<sequence>MKSFHSYMQDKTRALFKDMGAFFAFSHRQFDEARQEGVEYVALHAGLMVPKGNEQETLARLERIKYDAVSDYLKDRDKESVILDSLRNHECFYTRDISDCVDEMKDFNITKQEVLEVFFSRGTQLNSNY</sequence>
<name>A0ABQ6F4M7_9VIBR</name>
<dbReference type="InterPro" id="IPR056076">
    <property type="entry name" value="DUF7659"/>
</dbReference>
<dbReference type="RefSeq" id="WP_284194324.1">
    <property type="nucleotide sequence ID" value="NZ_BSPW01000123.1"/>
</dbReference>
<keyword evidence="2" id="KW-1185">Reference proteome</keyword>
<protein>
    <submittedName>
        <fullName evidence="1">Uncharacterized protein</fullName>
    </submittedName>
</protein>
<organism evidence="1 2">
    <name type="scientific">Vibrio zhanjiangensis</name>
    <dbReference type="NCBI Taxonomy" id="1046128"/>
    <lineage>
        <taxon>Bacteria</taxon>
        <taxon>Pseudomonadati</taxon>
        <taxon>Pseudomonadota</taxon>
        <taxon>Gammaproteobacteria</taxon>
        <taxon>Vibrionales</taxon>
        <taxon>Vibrionaceae</taxon>
        <taxon>Vibrio</taxon>
    </lineage>
</organism>
<evidence type="ECO:0000313" key="1">
    <source>
        <dbReference type="EMBL" id="GLT20497.1"/>
    </source>
</evidence>
<evidence type="ECO:0000313" key="2">
    <source>
        <dbReference type="Proteomes" id="UP001157138"/>
    </source>
</evidence>
<reference evidence="2" key="1">
    <citation type="journal article" date="2019" name="Int. J. Syst. Evol. Microbiol.">
        <title>The Global Catalogue of Microorganisms (GCM) 10K type strain sequencing project: providing services to taxonomists for standard genome sequencing and annotation.</title>
        <authorList>
            <consortium name="The Broad Institute Genomics Platform"/>
            <consortium name="The Broad Institute Genome Sequencing Center for Infectious Disease"/>
            <person name="Wu L."/>
            <person name="Ma J."/>
        </authorList>
    </citation>
    <scope>NUCLEOTIDE SEQUENCE [LARGE SCALE GENOMIC DNA]</scope>
    <source>
        <strain evidence="2">NBRC 108723</strain>
    </source>
</reference>
<gene>
    <name evidence="1" type="ORF">GCM10007938_42820</name>
</gene>
<comment type="caution">
    <text evidence="1">The sequence shown here is derived from an EMBL/GenBank/DDBJ whole genome shotgun (WGS) entry which is preliminary data.</text>
</comment>
<proteinExistence type="predicted"/>
<dbReference type="Proteomes" id="UP001157138">
    <property type="component" value="Unassembled WGS sequence"/>
</dbReference>
<accession>A0ABQ6F4M7</accession>
<dbReference type="Pfam" id="PF24692">
    <property type="entry name" value="DUF7659"/>
    <property type="match status" value="1"/>
</dbReference>
<dbReference type="EMBL" id="BSPW01000123">
    <property type="protein sequence ID" value="GLT20497.1"/>
    <property type="molecule type" value="Genomic_DNA"/>
</dbReference>